<proteinExistence type="inferred from homology"/>
<dbReference type="GO" id="GO:0004252">
    <property type="term" value="F:serine-type endopeptidase activity"/>
    <property type="evidence" value="ECO:0007669"/>
    <property type="project" value="InterPro"/>
</dbReference>
<comment type="caution">
    <text evidence="4">The sequence shown here is derived from an EMBL/GenBank/DDBJ whole genome shotgun (WGS) entry which is preliminary data.</text>
</comment>
<accession>A0AA88I5X0</accession>
<dbReference type="InterPro" id="IPR051487">
    <property type="entry name" value="Ser/Thr_Proteases_Immune/Dev"/>
</dbReference>
<dbReference type="PROSITE" id="PS50240">
    <property type="entry name" value="TRYPSIN_DOM"/>
    <property type="match status" value="1"/>
</dbReference>
<evidence type="ECO:0000313" key="5">
    <source>
        <dbReference type="Proteomes" id="UP001187531"/>
    </source>
</evidence>
<dbReference type="EMBL" id="JAVRJZ010000004">
    <property type="protein sequence ID" value="KAK2723383.1"/>
    <property type="molecule type" value="Genomic_DNA"/>
</dbReference>
<name>A0AA88I5X0_ARTSF</name>
<feature type="domain" description="Peptidase S1" evidence="3">
    <location>
        <begin position="41"/>
        <end position="130"/>
    </location>
</feature>
<dbReference type="AlphaFoldDB" id="A0AA88I5X0"/>
<sequence length="130" mass="14903">NEGTGKEATSHNSQTRIRLSSESVKGFGIDYQNLAPNKLGIRGKDTIPVDPPDEYPWMAALMDRYGHFCGGSLIHNRHILTAARCVLNKTSTFPPKRELYVRLGEYDFLDKTRKERNILVERIIIHEDYK</sequence>
<dbReference type="Pfam" id="PF00089">
    <property type="entry name" value="Trypsin"/>
    <property type="match status" value="1"/>
</dbReference>
<evidence type="ECO:0000256" key="2">
    <source>
        <dbReference type="ARBA" id="ARBA00024195"/>
    </source>
</evidence>
<keyword evidence="1" id="KW-1015">Disulfide bond</keyword>
<evidence type="ECO:0000259" key="3">
    <source>
        <dbReference type="PROSITE" id="PS50240"/>
    </source>
</evidence>
<keyword evidence="5" id="KW-1185">Reference proteome</keyword>
<dbReference type="GO" id="GO:0006508">
    <property type="term" value="P:proteolysis"/>
    <property type="evidence" value="ECO:0007669"/>
    <property type="project" value="InterPro"/>
</dbReference>
<feature type="non-terminal residue" evidence="4">
    <location>
        <position position="130"/>
    </location>
</feature>
<reference evidence="4" key="1">
    <citation type="submission" date="2023-07" db="EMBL/GenBank/DDBJ databases">
        <title>Chromosome-level genome assembly of Artemia franciscana.</title>
        <authorList>
            <person name="Jo E."/>
        </authorList>
    </citation>
    <scope>NUCLEOTIDE SEQUENCE</scope>
    <source>
        <tissue evidence="4">Whole body</tissue>
    </source>
</reference>
<evidence type="ECO:0000313" key="4">
    <source>
        <dbReference type="EMBL" id="KAK2723383.1"/>
    </source>
</evidence>
<dbReference type="Gene3D" id="2.40.10.10">
    <property type="entry name" value="Trypsin-like serine proteases"/>
    <property type="match status" value="1"/>
</dbReference>
<protein>
    <recommendedName>
        <fullName evidence="3">Peptidase S1 domain-containing protein</fullName>
    </recommendedName>
</protein>
<evidence type="ECO:0000256" key="1">
    <source>
        <dbReference type="ARBA" id="ARBA00023157"/>
    </source>
</evidence>
<comment type="similarity">
    <text evidence="2">Belongs to the peptidase S1 family. CLIP subfamily.</text>
</comment>
<gene>
    <name evidence="4" type="ORF">QYM36_001897</name>
</gene>
<dbReference type="InterPro" id="IPR001254">
    <property type="entry name" value="Trypsin_dom"/>
</dbReference>
<dbReference type="SUPFAM" id="SSF50494">
    <property type="entry name" value="Trypsin-like serine proteases"/>
    <property type="match status" value="1"/>
</dbReference>
<organism evidence="4 5">
    <name type="scientific">Artemia franciscana</name>
    <name type="common">Brine shrimp</name>
    <name type="synonym">Artemia sanfranciscana</name>
    <dbReference type="NCBI Taxonomy" id="6661"/>
    <lineage>
        <taxon>Eukaryota</taxon>
        <taxon>Metazoa</taxon>
        <taxon>Ecdysozoa</taxon>
        <taxon>Arthropoda</taxon>
        <taxon>Crustacea</taxon>
        <taxon>Branchiopoda</taxon>
        <taxon>Anostraca</taxon>
        <taxon>Artemiidae</taxon>
        <taxon>Artemia</taxon>
    </lineage>
</organism>
<dbReference type="InterPro" id="IPR009003">
    <property type="entry name" value="Peptidase_S1_PA"/>
</dbReference>
<dbReference type="Proteomes" id="UP001187531">
    <property type="component" value="Unassembled WGS sequence"/>
</dbReference>
<dbReference type="InterPro" id="IPR043504">
    <property type="entry name" value="Peptidase_S1_PA_chymotrypsin"/>
</dbReference>
<dbReference type="PANTHER" id="PTHR24256">
    <property type="entry name" value="TRYPTASE-RELATED"/>
    <property type="match status" value="1"/>
</dbReference>